<dbReference type="Proteomes" id="UP000298616">
    <property type="component" value="Chromosome"/>
</dbReference>
<feature type="domain" description="SUF system FeS cluster assembly SufBD N-terminal" evidence="3">
    <location>
        <begin position="13"/>
        <end position="175"/>
    </location>
</feature>
<dbReference type="InterPro" id="IPR055346">
    <property type="entry name" value="Fe-S_cluster_assembly_SufBD"/>
</dbReference>
<dbReference type="RefSeq" id="WP_137090631.1">
    <property type="nucleotide sequence ID" value="NZ_CP028923.1"/>
</dbReference>
<proteinExistence type="inferred from homology"/>
<evidence type="ECO:0000259" key="2">
    <source>
        <dbReference type="Pfam" id="PF01458"/>
    </source>
</evidence>
<dbReference type="AlphaFoldDB" id="A0A4D7JW55"/>
<dbReference type="OrthoDB" id="9768262at2"/>
<dbReference type="InterPro" id="IPR011542">
    <property type="entry name" value="SUF_FeS_clus_asmbl_SufD"/>
</dbReference>
<dbReference type="NCBIfam" id="TIGR01981">
    <property type="entry name" value="sufD"/>
    <property type="match status" value="1"/>
</dbReference>
<feature type="domain" description="SUF system FeS cluster assembly SufBD core" evidence="2">
    <location>
        <begin position="184"/>
        <end position="412"/>
    </location>
</feature>
<organism evidence="4 5">
    <name type="scientific">Mangrovivirga cuniculi</name>
    <dbReference type="NCBI Taxonomy" id="2715131"/>
    <lineage>
        <taxon>Bacteria</taxon>
        <taxon>Pseudomonadati</taxon>
        <taxon>Bacteroidota</taxon>
        <taxon>Cytophagia</taxon>
        <taxon>Cytophagales</taxon>
        <taxon>Mangrovivirgaceae</taxon>
        <taxon>Mangrovivirga</taxon>
    </lineage>
</organism>
<dbReference type="InterPro" id="IPR045595">
    <property type="entry name" value="SufBD_N"/>
</dbReference>
<comment type="similarity">
    <text evidence="1">Belongs to the iron-sulfur cluster assembly SufBD family.</text>
</comment>
<dbReference type="Pfam" id="PF01458">
    <property type="entry name" value="SUFBD_core"/>
    <property type="match status" value="1"/>
</dbReference>
<name>A0A4D7JW55_9BACT</name>
<accession>A0A4D7JW55</accession>
<evidence type="ECO:0000259" key="3">
    <source>
        <dbReference type="Pfam" id="PF19295"/>
    </source>
</evidence>
<protein>
    <submittedName>
        <fullName evidence="4">Fe-S cluster assembly protein SufD</fullName>
    </submittedName>
</protein>
<dbReference type="PANTHER" id="PTHR43575">
    <property type="entry name" value="PROTEIN ABCI7, CHLOROPLASTIC"/>
    <property type="match status" value="1"/>
</dbReference>
<reference evidence="4 5" key="1">
    <citation type="submission" date="2018-04" db="EMBL/GenBank/DDBJ databases">
        <title>Complete genome uncultured novel isolate.</title>
        <authorList>
            <person name="Merlino G."/>
        </authorList>
    </citation>
    <scope>NUCLEOTIDE SEQUENCE [LARGE SCALE GENOMIC DNA]</scope>
    <source>
        <strain evidence="5">R1DC9</strain>
    </source>
</reference>
<dbReference type="SUPFAM" id="SSF101960">
    <property type="entry name" value="Stabilizer of iron transporter SufD"/>
    <property type="match status" value="1"/>
</dbReference>
<dbReference type="Pfam" id="PF19295">
    <property type="entry name" value="SufBD_N"/>
    <property type="match status" value="1"/>
</dbReference>
<dbReference type="InterPro" id="IPR000825">
    <property type="entry name" value="SUF_FeS_clus_asmbl_SufBD_core"/>
</dbReference>
<evidence type="ECO:0000313" key="5">
    <source>
        <dbReference type="Proteomes" id="UP000298616"/>
    </source>
</evidence>
<keyword evidence="5" id="KW-1185">Reference proteome</keyword>
<dbReference type="PANTHER" id="PTHR43575:SF1">
    <property type="entry name" value="PROTEIN ABCI7, CHLOROPLASTIC"/>
    <property type="match status" value="1"/>
</dbReference>
<gene>
    <name evidence="4" type="primary">sufD</name>
    <name evidence="4" type="ORF">DCC35_09950</name>
</gene>
<dbReference type="KEGG" id="fpf:DCC35_09950"/>
<dbReference type="GO" id="GO:0016226">
    <property type="term" value="P:iron-sulfur cluster assembly"/>
    <property type="evidence" value="ECO:0007669"/>
    <property type="project" value="InterPro"/>
</dbReference>
<dbReference type="EMBL" id="CP028923">
    <property type="protein sequence ID" value="QCK15045.1"/>
    <property type="molecule type" value="Genomic_DNA"/>
</dbReference>
<evidence type="ECO:0000313" key="4">
    <source>
        <dbReference type="EMBL" id="QCK15045.1"/>
    </source>
</evidence>
<evidence type="ECO:0000256" key="1">
    <source>
        <dbReference type="ARBA" id="ARBA00043967"/>
    </source>
</evidence>
<sequence length="441" mass="50536">MPELYNKEGLKARFDNWEKQLNGEKSSDFHSFRKESFDSYLKVGTPSRKHEEYKYTGLDKVIEKNFTEDDWNRSTDVTEQEVKENVIDDLDAYDIFFVNGILNKELSHWDELSKEINLMTVKEAFEANEKDCIENFGKHATPESDPFTAINDALTDEGIFINIKKGQILTKPVMIYYLNYTEEGGVITHPHNLFVFGENSQGEIIEKFDTIGENHSLSNIVSEIVVNRSAVVKYYKIQSEHNGNVHVGNTQVWQDENSNFTSTTLSFGGMMVRNNLNIALDASHCEANMYGLSLLKDNHHVDHHTTVDHRKPHADSNELYKGVFDDKSTGVFNGKIFVRQDAQKTNAFQSNRNVLLSEDATINTKPQLEIWADDVKCSHGATTGQIDPEQLFYLRSRGMDKQSARALLLYAFAMDIVEHIGNEQVRNYLENLISERLHKNF</sequence>
<dbReference type="InterPro" id="IPR037284">
    <property type="entry name" value="SUF_FeS_clus_asmbl_SufBD_sf"/>
</dbReference>